<dbReference type="AlphaFoldDB" id="A0AAE0L9U6"/>
<organism evidence="2 3">
    <name type="scientific">Cymbomonas tetramitiformis</name>
    <dbReference type="NCBI Taxonomy" id="36881"/>
    <lineage>
        <taxon>Eukaryota</taxon>
        <taxon>Viridiplantae</taxon>
        <taxon>Chlorophyta</taxon>
        <taxon>Pyramimonadophyceae</taxon>
        <taxon>Pyramimonadales</taxon>
        <taxon>Pyramimonadaceae</taxon>
        <taxon>Cymbomonas</taxon>
    </lineage>
</organism>
<dbReference type="Proteomes" id="UP001190700">
    <property type="component" value="Unassembled WGS sequence"/>
</dbReference>
<reference evidence="2 3" key="1">
    <citation type="journal article" date="2015" name="Genome Biol. Evol.">
        <title>Comparative Genomics of a Bacterivorous Green Alga Reveals Evolutionary Causalities and Consequences of Phago-Mixotrophic Mode of Nutrition.</title>
        <authorList>
            <person name="Burns J.A."/>
            <person name="Paasch A."/>
            <person name="Narechania A."/>
            <person name="Kim E."/>
        </authorList>
    </citation>
    <scope>NUCLEOTIDE SEQUENCE [LARGE SCALE GENOMIC DNA]</scope>
    <source>
        <strain evidence="2 3">PLY_AMNH</strain>
    </source>
</reference>
<dbReference type="PANTHER" id="PTHR14187">
    <property type="entry name" value="ALPHA KINASE/ELONGATION FACTOR 2 KINASE"/>
    <property type="match status" value="1"/>
</dbReference>
<dbReference type="SUPFAM" id="SSF53067">
    <property type="entry name" value="Actin-like ATPase domain"/>
    <property type="match status" value="2"/>
</dbReference>
<sequence length="461" mass="51291">MPNESRVVAAIDFGTTFSGFACALRSDKKSLFTNYSWPGSMTAPYAKTLTALKYDTEVKVGHEERVQESQAPAEWGWRAFEASKESASKGYCHRFKLHIAPNRRADQLVPLEPGVTPEKAISDYLRLIGKMAEDLVKDKTGYDKADIQWCLTVPAIWDENAKSIMKKAGKKAGLWRDPEVPGEGSPFPPIVVLEPEAAAFYCSSSSVEHGEFKIEKNDCVLIVDAGGGTVDLVAHRVDSEDAKSFREITQGSGAMCGGTSVDDRFVKHLQSTIHGAKDLLRTHPQGSKMQGRIMMHWEAGKKNFDGTRDLLLDLPSNLENIWEQELRERGETQQADELDGFRISVESMKFIFDPVVDQILSLIQDQLNEIERRTNTQAKVMYLVGGFSESAYLRQRVKRRFNRAVQHIYHPPNPGSAIVLVLPLAAPQMHPMTNLTPMTNKGQDFPPITGKVPGFSPITGK</sequence>
<proteinExistence type="predicted"/>
<protein>
    <submittedName>
        <fullName evidence="2">Uncharacterized protein</fullName>
    </submittedName>
</protein>
<name>A0AAE0L9U6_9CHLO</name>
<evidence type="ECO:0000313" key="3">
    <source>
        <dbReference type="Proteomes" id="UP001190700"/>
    </source>
</evidence>
<dbReference type="InterPro" id="IPR043129">
    <property type="entry name" value="ATPase_NBD"/>
</dbReference>
<feature type="non-terminal residue" evidence="2">
    <location>
        <position position="461"/>
    </location>
</feature>
<gene>
    <name evidence="2" type="ORF">CYMTET_14524</name>
</gene>
<accession>A0AAE0L9U6</accession>
<evidence type="ECO:0000313" key="2">
    <source>
        <dbReference type="EMBL" id="KAK3277471.1"/>
    </source>
</evidence>
<evidence type="ECO:0000256" key="1">
    <source>
        <dbReference type="SAM" id="MobiDB-lite"/>
    </source>
</evidence>
<dbReference type="PANTHER" id="PTHR14187:SF5">
    <property type="entry name" value="HEAT SHOCK 70 KDA PROTEIN 12A"/>
    <property type="match status" value="1"/>
</dbReference>
<dbReference type="Gene3D" id="3.90.640.10">
    <property type="entry name" value="Actin, Chain A, domain 4"/>
    <property type="match status" value="1"/>
</dbReference>
<dbReference type="CDD" id="cd10229">
    <property type="entry name" value="ASKHA_NBD_HSP70_HSPA12"/>
    <property type="match status" value="1"/>
</dbReference>
<feature type="region of interest" description="Disordered" evidence="1">
    <location>
        <begin position="439"/>
        <end position="461"/>
    </location>
</feature>
<comment type="caution">
    <text evidence="2">The sequence shown here is derived from an EMBL/GenBank/DDBJ whole genome shotgun (WGS) entry which is preliminary data.</text>
</comment>
<dbReference type="EMBL" id="LGRX02006091">
    <property type="protein sequence ID" value="KAK3277471.1"/>
    <property type="molecule type" value="Genomic_DNA"/>
</dbReference>
<dbReference type="Gene3D" id="3.30.420.40">
    <property type="match status" value="2"/>
</dbReference>
<keyword evidence="3" id="KW-1185">Reference proteome</keyword>